<dbReference type="InterPro" id="IPR013830">
    <property type="entry name" value="SGNH_hydro"/>
</dbReference>
<evidence type="ECO:0000259" key="1">
    <source>
        <dbReference type="Pfam" id="PF13472"/>
    </source>
</evidence>
<keyword evidence="3" id="KW-1185">Reference proteome</keyword>
<dbReference type="Proteomes" id="UP001201262">
    <property type="component" value="Unassembled WGS sequence"/>
</dbReference>
<reference evidence="2" key="1">
    <citation type="submission" date="2021-12" db="EMBL/GenBank/DDBJ databases">
        <title>Convergent genome expansion in fungi linked to evolution of root-endophyte symbiosis.</title>
        <authorList>
            <consortium name="DOE Joint Genome Institute"/>
            <person name="Ke Y.-H."/>
            <person name="Bonito G."/>
            <person name="Liao H.-L."/>
            <person name="Looney B."/>
            <person name="Rojas-Flechas A."/>
            <person name="Nash J."/>
            <person name="Hameed K."/>
            <person name="Schadt C."/>
            <person name="Martin F."/>
            <person name="Crous P.W."/>
            <person name="Miettinen O."/>
            <person name="Magnuson J.K."/>
            <person name="Labbe J."/>
            <person name="Jacobson D."/>
            <person name="Doktycz M.J."/>
            <person name="Veneault-Fourrey C."/>
            <person name="Kuo A."/>
            <person name="Mondo S."/>
            <person name="Calhoun S."/>
            <person name="Riley R."/>
            <person name="Ohm R."/>
            <person name="LaButti K."/>
            <person name="Andreopoulos B."/>
            <person name="Pangilinan J."/>
            <person name="Nolan M."/>
            <person name="Tritt A."/>
            <person name="Clum A."/>
            <person name="Lipzen A."/>
            <person name="Daum C."/>
            <person name="Barry K."/>
            <person name="Grigoriev I.V."/>
            <person name="Vilgalys R."/>
        </authorList>
    </citation>
    <scope>NUCLEOTIDE SEQUENCE</scope>
    <source>
        <strain evidence="2">PMI_201</strain>
    </source>
</reference>
<dbReference type="Gene3D" id="3.40.50.1110">
    <property type="entry name" value="SGNH hydrolase"/>
    <property type="match status" value="1"/>
</dbReference>
<proteinExistence type="predicted"/>
<comment type="caution">
    <text evidence="2">The sequence shown here is derived from an EMBL/GenBank/DDBJ whole genome shotgun (WGS) entry which is preliminary data.</text>
</comment>
<dbReference type="AlphaFoldDB" id="A0AAD4Q495"/>
<dbReference type="RefSeq" id="XP_046078560.1">
    <property type="nucleotide sequence ID" value="XM_046214992.1"/>
</dbReference>
<dbReference type="InterPro" id="IPR036514">
    <property type="entry name" value="SGNH_hydro_sf"/>
</dbReference>
<dbReference type="SUPFAM" id="SSF52266">
    <property type="entry name" value="SGNH hydrolase"/>
    <property type="match status" value="1"/>
</dbReference>
<dbReference type="CDD" id="cd01833">
    <property type="entry name" value="XynB_like"/>
    <property type="match status" value="1"/>
</dbReference>
<dbReference type="EMBL" id="JAJTJA010000001">
    <property type="protein sequence ID" value="KAH8705939.1"/>
    <property type="molecule type" value="Genomic_DNA"/>
</dbReference>
<dbReference type="InterPro" id="IPR051532">
    <property type="entry name" value="Ester_Hydrolysis_Enzymes"/>
</dbReference>
<dbReference type="GeneID" id="70245279"/>
<protein>
    <submittedName>
        <fullName evidence="2">Carbohydrate esterase family 3 protein</fullName>
    </submittedName>
</protein>
<dbReference type="GO" id="GO:0004622">
    <property type="term" value="F:phosphatidylcholine lysophospholipase activity"/>
    <property type="evidence" value="ECO:0007669"/>
    <property type="project" value="TreeGrafter"/>
</dbReference>
<evidence type="ECO:0000313" key="3">
    <source>
        <dbReference type="Proteomes" id="UP001201262"/>
    </source>
</evidence>
<gene>
    <name evidence="2" type="ORF">BGW36DRAFT_368429</name>
</gene>
<dbReference type="Pfam" id="PF13472">
    <property type="entry name" value="Lipase_GDSL_2"/>
    <property type="match status" value="1"/>
</dbReference>
<organism evidence="2 3">
    <name type="scientific">Talaromyces proteolyticus</name>
    <dbReference type="NCBI Taxonomy" id="1131652"/>
    <lineage>
        <taxon>Eukaryota</taxon>
        <taxon>Fungi</taxon>
        <taxon>Dikarya</taxon>
        <taxon>Ascomycota</taxon>
        <taxon>Pezizomycotina</taxon>
        <taxon>Eurotiomycetes</taxon>
        <taxon>Eurotiomycetidae</taxon>
        <taxon>Eurotiales</taxon>
        <taxon>Trichocomaceae</taxon>
        <taxon>Talaromyces</taxon>
        <taxon>Talaromyces sect. Bacilispori</taxon>
    </lineage>
</organism>
<accession>A0AAD4Q495</accession>
<name>A0AAD4Q495_9EURO</name>
<dbReference type="PANTHER" id="PTHR30383">
    <property type="entry name" value="THIOESTERASE 1/PROTEASE 1/LYSOPHOSPHOLIPASE L1"/>
    <property type="match status" value="1"/>
</dbReference>
<sequence length="253" mass="28734">MLSHRAFPLYVRNGSPTLFHKRGLVSAVNSSHRWTRERKDDAPMRLMPLGGSVTYGCESSDGNGYRKWLYEMLVSDGFLVTMVGSRKAGSMRNNDNEGWRGFRIDQIQGKAKMSIPALAPDVVLINAGSNDSIQGFEIQHIGRRMDDMLEYVWRESPYSTIILSTLLVNLDAKTESRVLWANEQFRAVSKQKEVEQKRIVLVDMHNQYGPQLDDLSDGTHPNDLGYYKMAQIWYKGIQEANSKGFLQQPQGSI</sequence>
<feature type="domain" description="SGNH hydrolase-type esterase" evidence="1">
    <location>
        <begin position="49"/>
        <end position="226"/>
    </location>
</feature>
<evidence type="ECO:0000313" key="2">
    <source>
        <dbReference type="EMBL" id="KAH8705939.1"/>
    </source>
</evidence>
<dbReference type="PANTHER" id="PTHR30383:SF31">
    <property type="entry name" value="SGNH HYDROLASE-TYPE ESTERASE DOMAIN-CONTAINING PROTEIN-RELATED"/>
    <property type="match status" value="1"/>
</dbReference>